<dbReference type="PANTHER" id="PTHR13351:SF1">
    <property type="entry name" value="RENIN RECEPTOR"/>
    <property type="match status" value="1"/>
</dbReference>
<dbReference type="Gene3D" id="3.40.720.10">
    <property type="entry name" value="Alkaline Phosphatase, subunit A"/>
    <property type="match status" value="1"/>
</dbReference>
<keyword evidence="1" id="KW-0472">Membrane</keyword>
<keyword evidence="2" id="KW-0732">Signal</keyword>
<keyword evidence="1" id="KW-1133">Transmembrane helix</keyword>
<evidence type="ECO:0008006" key="5">
    <source>
        <dbReference type="Google" id="ProtNLM"/>
    </source>
</evidence>
<dbReference type="GO" id="GO:0038023">
    <property type="term" value="F:signaling receptor activity"/>
    <property type="evidence" value="ECO:0007669"/>
    <property type="project" value="InterPro"/>
</dbReference>
<dbReference type="InterPro" id="IPR002591">
    <property type="entry name" value="Phosphodiest/P_Trfase"/>
</dbReference>
<dbReference type="RefSeq" id="XP_020436304.1">
    <property type="nucleotide sequence ID" value="XM_020574232.1"/>
</dbReference>
<evidence type="ECO:0000313" key="4">
    <source>
        <dbReference type="Proteomes" id="UP000001396"/>
    </source>
</evidence>
<proteinExistence type="predicted"/>
<dbReference type="AlphaFoldDB" id="D3B4D9"/>
<reference evidence="3 4" key="1">
    <citation type="journal article" date="2011" name="Genome Res.">
        <title>Phylogeny-wide analysis of social amoeba genomes highlights ancient origins for complex intercellular communication.</title>
        <authorList>
            <person name="Heidel A.J."/>
            <person name="Lawal H.M."/>
            <person name="Felder M."/>
            <person name="Schilde C."/>
            <person name="Helps N.R."/>
            <person name="Tunggal B."/>
            <person name="Rivero F."/>
            <person name="John U."/>
            <person name="Schleicher M."/>
            <person name="Eichinger L."/>
            <person name="Platzer M."/>
            <person name="Noegel A.A."/>
            <person name="Schaap P."/>
            <person name="Gloeckner G."/>
        </authorList>
    </citation>
    <scope>NUCLEOTIDE SEQUENCE [LARGE SCALE GENOMIC DNA]</scope>
    <source>
        <strain evidence="4">ATCC 26659 / Pp 5 / PN500</strain>
    </source>
</reference>
<sequence length="517" mass="56386">MKQFIYILLLAITLSVVKSEIEFFTRRSADIIIESPTFNQNSLLYLKGNVFNSASLSNLKDTQISALISHVMGTLPMGDSDREGFPTISLFNKPKLNLLLAMDSVAATDLEKMKFVSGDAITIEKSYYPMDSVAEMATIFSGVTPAVHGVVGSHWETPSGERMNAYQKKGISLAANLADVITETYNGKSLIISASSKAGLAGSTAVHQQVAKKIPAGNYHAVYNGAYTMQSIYANNNYDDEFKLDLNDVERILYSKEFKQFILPSGWAVSRAQDKLTFTKGSQSIEIDIDVEIVFLTELASLFNIVKQVSGKNAFDGAVADSVPDMISFSFGAISSIDRSSAFYPLALQLVDQAMSSAYQQLSGLYGGRVACEIVVLPPAAAATDSKLMEQVVDIVGDHVIGTPALPSIYLKYTSKTQRDDLCAQLQESLESADYKVFCVPHQIEMINVGNASSSSEGTSNNTMADSQQTAAFQIFLFLPIVLVLFVIFGALMMMKISFDANQNDTLLFRSTKRLAH</sequence>
<dbReference type="GeneID" id="31358785"/>
<keyword evidence="4" id="KW-1185">Reference proteome</keyword>
<name>D3B4D9_HETP5</name>
<feature type="signal peptide" evidence="2">
    <location>
        <begin position="1"/>
        <end position="19"/>
    </location>
</feature>
<accession>D3B4D9</accession>
<dbReference type="GO" id="GO:0009897">
    <property type="term" value="C:external side of plasma membrane"/>
    <property type="evidence" value="ECO:0007669"/>
    <property type="project" value="TreeGrafter"/>
</dbReference>
<dbReference type="Pfam" id="PF01663">
    <property type="entry name" value="Phosphodiest"/>
    <property type="match status" value="1"/>
</dbReference>
<feature type="transmembrane region" description="Helical" evidence="1">
    <location>
        <begin position="471"/>
        <end position="492"/>
    </location>
</feature>
<organism evidence="3 4">
    <name type="scientific">Heterostelium pallidum (strain ATCC 26659 / Pp 5 / PN500)</name>
    <name type="common">Cellular slime mold</name>
    <name type="synonym">Polysphondylium pallidum</name>
    <dbReference type="NCBI Taxonomy" id="670386"/>
    <lineage>
        <taxon>Eukaryota</taxon>
        <taxon>Amoebozoa</taxon>
        <taxon>Evosea</taxon>
        <taxon>Eumycetozoa</taxon>
        <taxon>Dictyostelia</taxon>
        <taxon>Acytosteliales</taxon>
        <taxon>Acytosteliaceae</taxon>
        <taxon>Heterostelium</taxon>
    </lineage>
</organism>
<evidence type="ECO:0000256" key="2">
    <source>
        <dbReference type="SAM" id="SignalP"/>
    </source>
</evidence>
<dbReference type="InParanoid" id="D3B4D9"/>
<feature type="chain" id="PRO_5003041912" description="Alkaline phosphatase" evidence="2">
    <location>
        <begin position="20"/>
        <end position="517"/>
    </location>
</feature>
<evidence type="ECO:0000313" key="3">
    <source>
        <dbReference type="EMBL" id="EFA84187.1"/>
    </source>
</evidence>
<keyword evidence="1" id="KW-0812">Transmembrane</keyword>
<dbReference type="InterPro" id="IPR017850">
    <property type="entry name" value="Alkaline_phosphatase_core_sf"/>
</dbReference>
<dbReference type="Proteomes" id="UP000001396">
    <property type="component" value="Unassembled WGS sequence"/>
</dbReference>
<protein>
    <recommendedName>
        <fullName evidence="5">Alkaline phosphatase</fullName>
    </recommendedName>
</protein>
<gene>
    <name evidence="3" type="ORF">PPL_03262</name>
</gene>
<dbReference type="InterPro" id="IPR012493">
    <property type="entry name" value="Renin_rcpt"/>
</dbReference>
<dbReference type="PANTHER" id="PTHR13351">
    <property type="entry name" value="RENIN RECEPTOR"/>
    <property type="match status" value="1"/>
</dbReference>
<dbReference type="EMBL" id="ADBJ01000010">
    <property type="protein sequence ID" value="EFA84187.1"/>
    <property type="molecule type" value="Genomic_DNA"/>
</dbReference>
<evidence type="ECO:0000256" key="1">
    <source>
        <dbReference type="SAM" id="Phobius"/>
    </source>
</evidence>
<comment type="caution">
    <text evidence="3">The sequence shown here is derived from an EMBL/GenBank/DDBJ whole genome shotgun (WGS) entry which is preliminary data.</text>
</comment>
<dbReference type="SUPFAM" id="SSF53649">
    <property type="entry name" value="Alkaline phosphatase-like"/>
    <property type="match status" value="1"/>
</dbReference>
<dbReference type="OMA" id="QVAAFQI"/>